<dbReference type="AlphaFoldDB" id="A0A6M3LXU0"/>
<accession>A0A6M3LXU0</accession>
<protein>
    <submittedName>
        <fullName evidence="1">Uncharacterized protein</fullName>
    </submittedName>
</protein>
<reference evidence="1" key="1">
    <citation type="submission" date="2020-03" db="EMBL/GenBank/DDBJ databases">
        <title>The deep terrestrial virosphere.</title>
        <authorList>
            <person name="Holmfeldt K."/>
            <person name="Nilsson E."/>
            <person name="Simone D."/>
            <person name="Lopez-Fernandez M."/>
            <person name="Wu X."/>
            <person name="de Brujin I."/>
            <person name="Lundin D."/>
            <person name="Andersson A."/>
            <person name="Bertilsson S."/>
            <person name="Dopson M."/>
        </authorList>
    </citation>
    <scope>NUCLEOTIDE SEQUENCE</scope>
    <source>
        <strain evidence="1">MM415B05975</strain>
    </source>
</reference>
<organism evidence="1">
    <name type="scientific">viral metagenome</name>
    <dbReference type="NCBI Taxonomy" id="1070528"/>
    <lineage>
        <taxon>unclassified sequences</taxon>
        <taxon>metagenomes</taxon>
        <taxon>organismal metagenomes</taxon>
    </lineage>
</organism>
<evidence type="ECO:0000313" key="1">
    <source>
        <dbReference type="EMBL" id="QJA97761.1"/>
    </source>
</evidence>
<sequence length="137" mass="16101">MVRLSKEYTDVYINPMRVVATVWRWKYLTIWKDKNWRIQDRASSTMETFHALQKYGVFLKHKGGRRKYYPVRLADITKLEIKGWMNRGIPVIATIGKAHEVCIVAQTKGHFEIIDSQATNGYRIIPDKNLSNYQVLI</sequence>
<gene>
    <name evidence="1" type="ORF">MM415B05975_0001</name>
</gene>
<proteinExistence type="predicted"/>
<dbReference type="EMBL" id="MT143523">
    <property type="protein sequence ID" value="QJA97761.1"/>
    <property type="molecule type" value="Genomic_DNA"/>
</dbReference>
<name>A0A6M3LXU0_9ZZZZ</name>